<feature type="chain" id="PRO_5034503392" description="WSC domain-containing protein" evidence="2">
    <location>
        <begin position="23"/>
        <end position="1668"/>
    </location>
</feature>
<evidence type="ECO:0000256" key="2">
    <source>
        <dbReference type="SAM" id="SignalP"/>
    </source>
</evidence>
<feature type="domain" description="WSC" evidence="3">
    <location>
        <begin position="704"/>
        <end position="798"/>
    </location>
</feature>
<sequence>MRRFAISALLGLALQGVQNVAAQDDRGLDAWHLDNLYNLVVEQLDPIVSPNAQSSHMHRVLGGSNFAAAYNYDELAASSCTTAAITVDHSSYWAPQLYWIMDPANPSNTSFMQISSFNRFYYFLGRNDPSQPVQAWPEGFKMLAGDPNSKSPNNIYTYYCHRKADLTDEIAADNFNFDDPCIGGIKFDLTFPSCWDGINLYKPDQSHMAYPTHGLRDGACPASHPIRLPSILLEYTYHPEAYPAITQGKNMRGNLAWANGDTTGYGLHGDFMMGWDRDILTKALNDPGCVTLGYSITIQSCPVLAPYWNIGAAQNCRPARGQLTEPYPQGDGNIVPKLPGCNPLWASGPKPTCSPPVPGLDVSNFLATAGPDVLPASQQLNTTMPSGPGWHKLGCFNAALETTMQYSDAAMTPERCQDSCKKNGYTYAGLTIVGGFQCVCSNTFSKSAGITLSGCDTPCPVGDSTCGGQYRQDVYYQEAQYVGSDPKVYDLGCYKLPYDWQSDNLVKGATYSFTSSSMTRDVCSQACLQKSAAYSAVRDTSCYCGPNLTTGPGFYVPNDMCTRKCGGNSSEICGDYYLMSIGNLANYDEDLVDTSPPNIGYRGCFQEGNGKLALQGFTTSSSSMTVPLCKSYCNQLGYTLAGLRNGNQCYCDSVFNGGQMLPDSQCSMPCAGNATQFCGAPYILSMYNSNATTYGAEQATAAHDAGWQGCYAASLVQSKSAYADYSYSSNDMTKDFCKATCSYFGYSYAAIWAGYSCNCGNTLISTNRAPDANCNTACRGNNTQFCGGPNNIDVYQVSKANIPDNTAAIAKGWLGCYANPSSGTPLSEYTYTDSKMTPALCQTACKQVANYKFSAVNGNQCTCGNTNAGTLVTPLTCKTACPGDSSQQCGGQYVASVYNTTVGTGSGSGSTNNKPAGWYGCYKEGNGYRALSSYTFSNNLMTSAMCRKGCTLRGYAVSGTEYSVQCYCGNNLYSSGVLPALSCNMACGGAANETCGGSSILDVYNNTGVVVTADPKTGAFGCFADYNSLNGYKYTSSLMSASLCAATCKGKGFALSATNSGSTCMCGDATALVTLTVGADSSCNTKCAGTTTNEMCGGPYMVNVYNTSIAASAAPAPGGSSSAPGYLGCYNEGSSRTLSAYTYTSNSLTNAQCIVSCGNLGFKYAGSEYASQCYCSNTIDTSTGGGILQAPTDCSMPCAGNSTEICGNAGRLSIYETAKTGLVSGGSTPSVPGLVGCYAQGGVATTGNYLFQDKSQNAQLCRLACSYKGFSNAAMQGLYCYCNSGSSQVGAIQAMALCSTPCAGNSTDNCGNAQGGAVAQYTTAGVVPVTAGRPAGYIGCFNDNPGARQLPGYSFTSANMTNLVCATTCAGRGFALSGTEAGNACYCGASLPYTLMMDNVCNSPCVGASGENCGSAYTLSVYNATQLAATAPKPSTTAVSSTVASTASGTASRTGSMTGTITSSGTPPASRTTGSASATSGAADPFATWAPRGCIADGSARALNATSTYAGDMTIPKCAAIAKSGLFKYFGLENGGQCFVGNALAYNTTAAGCNIACPGDASKTSMCGGAWRMNLFEFVPMSQAVPSTTATASATSTSAVSTTGLASGSGSGTCPAITVTQTASATVTVTVTGNAASTSTNKIVKKRRGAAADHGGTFKKYSYIRHSR</sequence>
<feature type="domain" description="WSC" evidence="3">
    <location>
        <begin position="1231"/>
        <end position="1324"/>
    </location>
</feature>
<feature type="region of interest" description="Disordered" evidence="1">
    <location>
        <begin position="1448"/>
        <end position="1481"/>
    </location>
</feature>
<reference evidence="4" key="1">
    <citation type="submission" date="2020-07" db="EMBL/GenBank/DDBJ databases">
        <title>Draft Genome Sequence of a Deep-Sea Yeast, Naganishia (Cryptococcus) liquefaciens strain N6.</title>
        <authorList>
            <person name="Han Y.W."/>
            <person name="Kajitani R."/>
            <person name="Morimoto H."/>
            <person name="Parhat M."/>
            <person name="Tsubouchi H."/>
            <person name="Bakenova O."/>
            <person name="Ogata M."/>
            <person name="Argunhan B."/>
            <person name="Aoki R."/>
            <person name="Kajiwara S."/>
            <person name="Itoh T."/>
            <person name="Iwasaki H."/>
        </authorList>
    </citation>
    <scope>NUCLEOTIDE SEQUENCE</scope>
    <source>
        <strain evidence="4">N6</strain>
    </source>
</reference>
<proteinExistence type="predicted"/>
<feature type="domain" description="WSC" evidence="3">
    <location>
        <begin position="1123"/>
        <end position="1218"/>
    </location>
</feature>
<dbReference type="Proteomes" id="UP000620104">
    <property type="component" value="Unassembled WGS sequence"/>
</dbReference>
<feature type="domain" description="WSC" evidence="3">
    <location>
        <begin position="1488"/>
        <end position="1579"/>
    </location>
</feature>
<name>A0A8H3TX66_9TREE</name>
<accession>A0A8H3TX66</accession>
<feature type="domain" description="WSC" evidence="3">
    <location>
        <begin position="1016"/>
        <end position="1108"/>
    </location>
</feature>
<feature type="domain" description="WSC" evidence="3">
    <location>
        <begin position="598"/>
        <end position="690"/>
    </location>
</feature>
<feature type="domain" description="WSC" evidence="3">
    <location>
        <begin position="810"/>
        <end position="901"/>
    </location>
</feature>
<gene>
    <name evidence="4" type="ORF">NliqN6_5179</name>
</gene>
<evidence type="ECO:0000313" key="4">
    <source>
        <dbReference type="EMBL" id="GHJ88777.1"/>
    </source>
</evidence>
<dbReference type="PROSITE" id="PS51212">
    <property type="entry name" value="WSC"/>
    <property type="match status" value="11"/>
</dbReference>
<evidence type="ECO:0000256" key="1">
    <source>
        <dbReference type="SAM" id="MobiDB-lite"/>
    </source>
</evidence>
<feature type="signal peptide" evidence="2">
    <location>
        <begin position="1"/>
        <end position="22"/>
    </location>
</feature>
<keyword evidence="5" id="KW-1185">Reference proteome</keyword>
<evidence type="ECO:0000313" key="5">
    <source>
        <dbReference type="Proteomes" id="UP000620104"/>
    </source>
</evidence>
<dbReference type="PANTHER" id="PTHR43662:SF3">
    <property type="entry name" value="DOMAIN PROTEIN, PUTATIVE (AFU_ORTHOLOGUE AFUA_6G11970)-RELATED"/>
    <property type="match status" value="1"/>
</dbReference>
<feature type="domain" description="WSC" evidence="3">
    <location>
        <begin position="389"/>
        <end position="478"/>
    </location>
</feature>
<organism evidence="4 5">
    <name type="scientific">Naganishia liquefaciens</name>
    <dbReference type="NCBI Taxonomy" id="104408"/>
    <lineage>
        <taxon>Eukaryota</taxon>
        <taxon>Fungi</taxon>
        <taxon>Dikarya</taxon>
        <taxon>Basidiomycota</taxon>
        <taxon>Agaricomycotina</taxon>
        <taxon>Tremellomycetes</taxon>
        <taxon>Filobasidiales</taxon>
        <taxon>Filobasidiaceae</taxon>
        <taxon>Naganishia</taxon>
    </lineage>
</organism>
<dbReference type="OrthoDB" id="2019572at2759"/>
<dbReference type="InterPro" id="IPR018535">
    <property type="entry name" value="DUF1996"/>
</dbReference>
<dbReference type="Pfam" id="PF01822">
    <property type="entry name" value="WSC"/>
    <property type="match status" value="11"/>
</dbReference>
<evidence type="ECO:0000259" key="3">
    <source>
        <dbReference type="PROSITE" id="PS51212"/>
    </source>
</evidence>
<dbReference type="InterPro" id="IPR002889">
    <property type="entry name" value="WSC_carb-bd"/>
</dbReference>
<keyword evidence="2" id="KW-0732">Signal</keyword>
<dbReference type="Pfam" id="PF09362">
    <property type="entry name" value="DUF1996"/>
    <property type="match status" value="1"/>
</dbReference>
<dbReference type="EMBL" id="BLZA01000032">
    <property type="protein sequence ID" value="GHJ88777.1"/>
    <property type="molecule type" value="Genomic_DNA"/>
</dbReference>
<feature type="domain" description="WSC" evidence="3">
    <location>
        <begin position="487"/>
        <end position="585"/>
    </location>
</feature>
<feature type="domain" description="WSC" evidence="3">
    <location>
        <begin position="1334"/>
        <end position="1425"/>
    </location>
</feature>
<feature type="domain" description="WSC" evidence="3">
    <location>
        <begin position="915"/>
        <end position="1007"/>
    </location>
</feature>
<comment type="caution">
    <text evidence="4">The sequence shown here is derived from an EMBL/GenBank/DDBJ whole genome shotgun (WGS) entry which is preliminary data.</text>
</comment>
<dbReference type="PANTHER" id="PTHR43662">
    <property type="match status" value="1"/>
</dbReference>
<dbReference type="SMART" id="SM00321">
    <property type="entry name" value="WSC"/>
    <property type="match status" value="10"/>
</dbReference>
<protein>
    <recommendedName>
        <fullName evidence="3">WSC domain-containing protein</fullName>
    </recommendedName>
</protein>